<feature type="domain" description="Ubiquitin-like protease family profile" evidence="5">
    <location>
        <begin position="710"/>
        <end position="872"/>
    </location>
</feature>
<feature type="domain" description="SWIM-type" evidence="6">
    <location>
        <begin position="524"/>
        <end position="556"/>
    </location>
</feature>
<keyword evidence="2" id="KW-0645">Protease</keyword>
<dbReference type="InterPro" id="IPR018289">
    <property type="entry name" value="MULE_transposase_dom"/>
</dbReference>
<organism evidence="7 8">
    <name type="scientific">Mytilus coruscus</name>
    <name type="common">Sea mussel</name>
    <dbReference type="NCBI Taxonomy" id="42192"/>
    <lineage>
        <taxon>Eukaryota</taxon>
        <taxon>Metazoa</taxon>
        <taxon>Spiralia</taxon>
        <taxon>Lophotrochozoa</taxon>
        <taxon>Mollusca</taxon>
        <taxon>Bivalvia</taxon>
        <taxon>Autobranchia</taxon>
        <taxon>Pteriomorphia</taxon>
        <taxon>Mytilida</taxon>
        <taxon>Mytiloidea</taxon>
        <taxon>Mytilidae</taxon>
        <taxon>Mytilinae</taxon>
        <taxon>Mytilus</taxon>
    </lineage>
</organism>
<keyword evidence="4" id="KW-0862">Zinc</keyword>
<dbReference type="Proteomes" id="UP000507470">
    <property type="component" value="Unassembled WGS sequence"/>
</dbReference>
<evidence type="ECO:0000256" key="1">
    <source>
        <dbReference type="ARBA" id="ARBA00005234"/>
    </source>
</evidence>
<dbReference type="PANTHER" id="PTHR47456:SF1">
    <property type="entry name" value="PHD-TYPE DOMAIN-CONTAINING PROTEIN"/>
    <property type="match status" value="1"/>
</dbReference>
<gene>
    <name evidence="7" type="ORF">MCOR_37725</name>
</gene>
<accession>A0A6J8D874</accession>
<dbReference type="InterPro" id="IPR038765">
    <property type="entry name" value="Papain-like_cys_pep_sf"/>
</dbReference>
<protein>
    <recommendedName>
        <fullName evidence="9">SWIM-type domain-containing protein</fullName>
    </recommendedName>
</protein>
<dbReference type="Pfam" id="PF04434">
    <property type="entry name" value="SWIM"/>
    <property type="match status" value="1"/>
</dbReference>
<reference evidence="7 8" key="1">
    <citation type="submission" date="2020-06" db="EMBL/GenBank/DDBJ databases">
        <authorList>
            <person name="Li R."/>
            <person name="Bekaert M."/>
        </authorList>
    </citation>
    <scope>NUCLEOTIDE SEQUENCE [LARGE SCALE GENOMIC DNA]</scope>
    <source>
        <strain evidence="8">wild</strain>
    </source>
</reference>
<evidence type="ECO:0000256" key="4">
    <source>
        <dbReference type="PROSITE-ProRule" id="PRU00325"/>
    </source>
</evidence>
<evidence type="ECO:0000259" key="5">
    <source>
        <dbReference type="PROSITE" id="PS50600"/>
    </source>
</evidence>
<dbReference type="InterPro" id="IPR029309">
    <property type="entry name" value="CaRF"/>
</dbReference>
<keyword evidence="3" id="KW-0378">Hydrolase</keyword>
<dbReference type="PROSITE" id="PS50600">
    <property type="entry name" value="ULP_PROTEASE"/>
    <property type="match status" value="1"/>
</dbReference>
<dbReference type="EMBL" id="CACVKT020006868">
    <property type="protein sequence ID" value="CAC5403871.1"/>
    <property type="molecule type" value="Genomic_DNA"/>
</dbReference>
<dbReference type="GO" id="GO:0008234">
    <property type="term" value="F:cysteine-type peptidase activity"/>
    <property type="evidence" value="ECO:0007669"/>
    <property type="project" value="InterPro"/>
</dbReference>
<keyword evidence="8" id="KW-1185">Reference proteome</keyword>
<evidence type="ECO:0000259" key="6">
    <source>
        <dbReference type="PROSITE" id="PS50966"/>
    </source>
</evidence>
<dbReference type="PANTHER" id="PTHR47456">
    <property type="entry name" value="PHD-TYPE DOMAIN-CONTAINING PROTEIN"/>
    <property type="match status" value="1"/>
</dbReference>
<comment type="similarity">
    <text evidence="1">Belongs to the peptidase C48 family.</text>
</comment>
<dbReference type="OrthoDB" id="6113703at2759"/>
<dbReference type="SUPFAM" id="SSF54001">
    <property type="entry name" value="Cysteine proteinases"/>
    <property type="match status" value="1"/>
</dbReference>
<dbReference type="Pfam" id="PF02902">
    <property type="entry name" value="Peptidase_C48"/>
    <property type="match status" value="1"/>
</dbReference>
<evidence type="ECO:0000256" key="2">
    <source>
        <dbReference type="ARBA" id="ARBA00022670"/>
    </source>
</evidence>
<evidence type="ECO:0008006" key="9">
    <source>
        <dbReference type="Google" id="ProtNLM"/>
    </source>
</evidence>
<dbReference type="InterPro" id="IPR003653">
    <property type="entry name" value="Peptidase_C48_C"/>
</dbReference>
<dbReference type="Pfam" id="PF10551">
    <property type="entry name" value="MULE"/>
    <property type="match status" value="1"/>
</dbReference>
<evidence type="ECO:0000313" key="8">
    <source>
        <dbReference type="Proteomes" id="UP000507470"/>
    </source>
</evidence>
<dbReference type="GO" id="GO:0006508">
    <property type="term" value="P:proteolysis"/>
    <property type="evidence" value="ECO:0007669"/>
    <property type="project" value="UniProtKB-KW"/>
</dbReference>
<name>A0A6J8D874_MYTCO</name>
<dbReference type="PROSITE" id="PS50966">
    <property type="entry name" value="ZF_SWIM"/>
    <property type="match status" value="1"/>
</dbReference>
<evidence type="ECO:0000313" key="7">
    <source>
        <dbReference type="EMBL" id="CAC5403871.1"/>
    </source>
</evidence>
<dbReference type="InterPro" id="IPR007527">
    <property type="entry name" value="Znf_SWIM"/>
</dbReference>
<dbReference type="Gene3D" id="3.40.395.10">
    <property type="entry name" value="Adenoviral Proteinase, Chain A"/>
    <property type="match status" value="1"/>
</dbReference>
<keyword evidence="4" id="KW-0863">Zinc-finger</keyword>
<keyword evidence="4" id="KW-0479">Metal-binding</keyword>
<dbReference type="GO" id="GO:0003700">
    <property type="term" value="F:DNA-binding transcription factor activity"/>
    <property type="evidence" value="ECO:0007669"/>
    <property type="project" value="InterPro"/>
</dbReference>
<dbReference type="GO" id="GO:0008270">
    <property type="term" value="F:zinc ion binding"/>
    <property type="evidence" value="ECO:0007669"/>
    <property type="project" value="UniProtKB-KW"/>
</dbReference>
<proteinExistence type="inferred from homology"/>
<sequence>MRMYYFNTETIDLVLTDYKAHKIWWEDGKADDRCKIDTNGCPYIILGYDLENSASKWRRKQTAKTLRKALEEASADVEKEEEIHMYYPTADDHKNHIIGEFAGLCQPVGPEVKAKIRQLVGDGVTKVSEMKRHLKVFVKKELEIEDQTIPSRRFHPTDKDIRNHMDTTKNKFRFSKDDQTNLEHLVKGWTKTFPDDNFYLRTCLHGPEDKTSDEKFVFVHQSRWQKRLLNLYGKEICLLDATYNTSKYDLPLFFICVNTNVGYINVATFITADELAESIKEALQKIMQWNEDWDPPYFMTDNDPCEISAIEESFPGCQVYLCDFHKEQAWDRWLKKQKNGCTEAKEELKKLFRALSSSTSLDEYHEHVLELTTHHVWQCNQRLRNWFEPWWLGHRERWVRHFRDNLFNIRVNTTNGLERQHLRLKKDYLAETSDTSLSSLLSIIIHRFLPASYERYTENNVRSLEGYRTYADFIPKFLHNRPTKFVSHCLARMPPSISEIPLENFSAVGDWEFIVQSVDSDNVYTINLKKPECSCMDFQKNHLPCKHILSVIHTFPNCDWNSLPSGFKNFQNFIVDSNIAEACNTNLIQEPHQNTSREKITTRRAVKTKASLTKCLELMKKMETSLYNIPHETLDKLIPKLEGLALDIDQIIPTDHGLPVRSEKSRSKLNMYANELTGVEIDEIQVLERVKGIWDQEEETGYIVAKVFNINITDGDIRSLRDKNWLTDQVMDAYLGCLANWENDQHRKVFRIPTAAMTKILNGECSINTTLQNVHLMDYDILLGAYYQDGAHWDLMIIEPMTGSLYFYNPLGEIEGQKNNILLNWRMFIERRIMIGLEMDKNMTWNMIPKQHSKQHDGSSCGVYVLMFAERHLRNEQLTDIGPYEIKLGRKRIANKLLWFEVYLCDCCPVCGFMIQDDQEKEKCGLCKRSFHKTPFCMGDQHYLQADRFECRQCLVNTWTKENSCQNALKSGKRKSEQNLTAEVTMDKISKQDQKSPIEVCLDILQSNGCDSDDHQKDLILEEMKKEFDSPCCDMEDKLAVYHLMHIPNAMNLDIKIHKEGASDSYQGQNCKRSISILALQKEGDRCLSFLPLMEGIFLNDRNIFDRDNCGAGVFCQGNSDLKKCIKCFQMYHSCCIISHEEAFVCGCHIRRPYHPKDLNIYKDDVRFIETLDMVDIKKLCNNIRTAELPSFRWNVFRQYNSKKRKDVKMLNCVQFIPSEKIVSKDLKLQYIELRNKISSIGAVKENDEKLLDVFLPEVMVSFVMMVEGLNRFQSELFLRTDIHKLIQYSSE</sequence>
<dbReference type="Pfam" id="PF15299">
    <property type="entry name" value="ALS2CR8"/>
    <property type="match status" value="1"/>
</dbReference>
<evidence type="ECO:0000256" key="3">
    <source>
        <dbReference type="ARBA" id="ARBA00022801"/>
    </source>
</evidence>